<accession>A0A918B001</accession>
<dbReference type="InterPro" id="IPR028081">
    <property type="entry name" value="Leu-bd"/>
</dbReference>
<evidence type="ECO:0000256" key="1">
    <source>
        <dbReference type="ARBA" id="ARBA00010062"/>
    </source>
</evidence>
<comment type="similarity">
    <text evidence="1">Belongs to the leucine-binding protein family.</text>
</comment>
<sequence>MTDREETLTVGVVVARTGRLASLGDPLAFVLDLLRPRLDAVRNGGRRHPLRLVARDSRSTAEGAREAVRELTADEDARIVLTLAGTQVLPAVADACEEAGVPCLSSAFPWQVYYFGRGADEERPFAWTYHFCWGLDDIAETFADLWERAAGPGRTVGCLWNDGPQGSWSRHGERGFAPVARARGHRLVDPGGYREPAETLDGHVAAFEEAGADIVTSAATARDLGLFRELAAGRGRTPRLITCSRWLAYPPTTTGGGDRPAQDRVATLVYWTPSHPYRSSLDGTRAADLAAAYERATGRQWLQPLGLAYALFEVAHHALATADDPTEPASLAAAVSRTRLETVAGPLDWTAGPVPNVATIRLAGGQWQPGERHPYELAVVTGGRVEGLRPSADLLPLTSA</sequence>
<dbReference type="PANTHER" id="PTHR30483:SF6">
    <property type="entry name" value="PERIPLASMIC BINDING PROTEIN OF ABC TRANSPORTER FOR NATURAL AMINO ACIDS"/>
    <property type="match status" value="1"/>
</dbReference>
<feature type="domain" description="Leucine-binding protein" evidence="3">
    <location>
        <begin position="7"/>
        <end position="351"/>
    </location>
</feature>
<gene>
    <name evidence="4" type="ORF">GCM10010249_09880</name>
</gene>
<dbReference type="Pfam" id="PF13458">
    <property type="entry name" value="Peripla_BP_6"/>
    <property type="match status" value="1"/>
</dbReference>
<protein>
    <recommendedName>
        <fullName evidence="3">Leucine-binding protein domain-containing protein</fullName>
    </recommendedName>
</protein>
<dbReference type="InterPro" id="IPR051010">
    <property type="entry name" value="BCAA_transport"/>
</dbReference>
<dbReference type="SUPFAM" id="SSF53822">
    <property type="entry name" value="Periplasmic binding protein-like I"/>
    <property type="match status" value="1"/>
</dbReference>
<evidence type="ECO:0000313" key="5">
    <source>
        <dbReference type="Proteomes" id="UP000654123"/>
    </source>
</evidence>
<evidence type="ECO:0000313" key="4">
    <source>
        <dbReference type="EMBL" id="GGP94145.1"/>
    </source>
</evidence>
<reference evidence="4" key="1">
    <citation type="journal article" date="2014" name="Int. J. Syst. Evol. Microbiol.">
        <title>Complete genome sequence of Corynebacterium casei LMG S-19264T (=DSM 44701T), isolated from a smear-ripened cheese.</title>
        <authorList>
            <consortium name="US DOE Joint Genome Institute (JGI-PGF)"/>
            <person name="Walter F."/>
            <person name="Albersmeier A."/>
            <person name="Kalinowski J."/>
            <person name="Ruckert C."/>
        </authorList>
    </citation>
    <scope>NUCLEOTIDE SEQUENCE</scope>
    <source>
        <strain evidence="4">JCM 4335</strain>
    </source>
</reference>
<proteinExistence type="inferred from homology"/>
<dbReference type="CDD" id="cd06337">
    <property type="entry name" value="PBP1_ABC_ligand_binding-like"/>
    <property type="match status" value="1"/>
</dbReference>
<dbReference type="EMBL" id="BMSV01000002">
    <property type="protein sequence ID" value="GGP94145.1"/>
    <property type="molecule type" value="Genomic_DNA"/>
</dbReference>
<dbReference type="RefSeq" id="WP_189530186.1">
    <property type="nucleotide sequence ID" value="NZ_BMSV01000002.1"/>
</dbReference>
<keyword evidence="5" id="KW-1185">Reference proteome</keyword>
<organism evidence="4 5">
    <name type="scientific">Streptomyces roseolilacinus</name>
    <dbReference type="NCBI Taxonomy" id="66904"/>
    <lineage>
        <taxon>Bacteria</taxon>
        <taxon>Bacillati</taxon>
        <taxon>Actinomycetota</taxon>
        <taxon>Actinomycetes</taxon>
        <taxon>Kitasatosporales</taxon>
        <taxon>Streptomycetaceae</taxon>
        <taxon>Streptomyces</taxon>
    </lineage>
</organism>
<reference evidence="4" key="2">
    <citation type="submission" date="2020-09" db="EMBL/GenBank/DDBJ databases">
        <authorList>
            <person name="Sun Q."/>
            <person name="Ohkuma M."/>
        </authorList>
    </citation>
    <scope>NUCLEOTIDE SEQUENCE</scope>
    <source>
        <strain evidence="4">JCM 4335</strain>
    </source>
</reference>
<keyword evidence="2" id="KW-0732">Signal</keyword>
<dbReference type="Proteomes" id="UP000654123">
    <property type="component" value="Unassembled WGS sequence"/>
</dbReference>
<evidence type="ECO:0000259" key="3">
    <source>
        <dbReference type="Pfam" id="PF13458"/>
    </source>
</evidence>
<dbReference type="InterPro" id="IPR028082">
    <property type="entry name" value="Peripla_BP_I"/>
</dbReference>
<name>A0A918B001_9ACTN</name>
<evidence type="ECO:0000256" key="2">
    <source>
        <dbReference type="ARBA" id="ARBA00022729"/>
    </source>
</evidence>
<dbReference type="PANTHER" id="PTHR30483">
    <property type="entry name" value="LEUCINE-SPECIFIC-BINDING PROTEIN"/>
    <property type="match status" value="1"/>
</dbReference>
<comment type="caution">
    <text evidence="4">The sequence shown here is derived from an EMBL/GenBank/DDBJ whole genome shotgun (WGS) entry which is preliminary data.</text>
</comment>
<dbReference type="Gene3D" id="3.40.50.2300">
    <property type="match status" value="2"/>
</dbReference>
<dbReference type="AlphaFoldDB" id="A0A918B001"/>